<evidence type="ECO:0000313" key="1">
    <source>
        <dbReference type="EMBL" id="SFF79275.1"/>
    </source>
</evidence>
<organism evidence="1 2">
    <name type="scientific">Halobacillus alkaliphilus</name>
    <dbReference type="NCBI Taxonomy" id="396056"/>
    <lineage>
        <taxon>Bacteria</taxon>
        <taxon>Bacillati</taxon>
        <taxon>Bacillota</taxon>
        <taxon>Bacilli</taxon>
        <taxon>Bacillales</taxon>
        <taxon>Bacillaceae</taxon>
        <taxon>Halobacillus</taxon>
    </lineage>
</organism>
<evidence type="ECO:0000313" key="2">
    <source>
        <dbReference type="Proteomes" id="UP000198897"/>
    </source>
</evidence>
<keyword evidence="2" id="KW-1185">Reference proteome</keyword>
<dbReference type="Proteomes" id="UP000198897">
    <property type="component" value="Unassembled WGS sequence"/>
</dbReference>
<gene>
    <name evidence="1" type="ORF">SAMN05216353_10953</name>
</gene>
<name>A0A1I2LJ26_9BACI</name>
<protein>
    <submittedName>
        <fullName evidence="1">Uncharacterized protein</fullName>
    </submittedName>
</protein>
<proteinExistence type="predicted"/>
<dbReference type="AlphaFoldDB" id="A0A1I2LJ26"/>
<sequence length="51" mass="5890">MILIPTFRILENKDRIVMVMKEGKLYTNTMESEGSCEFTMGFTSRADQGLR</sequence>
<dbReference type="EMBL" id="FOOG01000009">
    <property type="protein sequence ID" value="SFF79275.1"/>
    <property type="molecule type" value="Genomic_DNA"/>
</dbReference>
<reference evidence="2" key="1">
    <citation type="submission" date="2016-10" db="EMBL/GenBank/DDBJ databases">
        <authorList>
            <person name="Varghese N."/>
            <person name="Submissions S."/>
        </authorList>
    </citation>
    <scope>NUCLEOTIDE SEQUENCE [LARGE SCALE GENOMIC DNA]</scope>
    <source>
        <strain evidence="2">FP5</strain>
    </source>
</reference>
<accession>A0A1I2LJ26</accession>